<dbReference type="AlphaFoldDB" id="A0A223KML7"/>
<protein>
    <recommendedName>
        <fullName evidence="3">dTDP-4-dehydrorhamnose 3,5-epimerase</fullName>
        <ecNumber evidence="3">5.1.3.13</ecNumber>
    </recommendedName>
    <alternativeName>
        <fullName evidence="3">Thymidine diphospho-4-keto-rhamnose 3,5-epimerase</fullName>
    </alternativeName>
</protein>
<keyword evidence="5" id="KW-1185">Reference proteome</keyword>
<dbReference type="InterPro" id="IPR014710">
    <property type="entry name" value="RmlC-like_jellyroll"/>
</dbReference>
<dbReference type="PANTHER" id="PTHR21047:SF2">
    <property type="entry name" value="THYMIDINE DIPHOSPHO-4-KETO-RHAMNOSE 3,5-EPIMERASE"/>
    <property type="match status" value="1"/>
</dbReference>
<comment type="subunit">
    <text evidence="3">Homodimer.</text>
</comment>
<dbReference type="RefSeq" id="WP_066414724.1">
    <property type="nucleotide sequence ID" value="NZ_CP018866.1"/>
</dbReference>
<keyword evidence="3" id="KW-0413">Isomerase</keyword>
<feature type="site" description="Participates in a stacking interaction with the thymidine ring of dTDP-4-oxo-6-deoxyglucose" evidence="2">
    <location>
        <position position="139"/>
    </location>
</feature>
<accession>A0A223KML7</accession>
<proteinExistence type="inferred from homology"/>
<gene>
    <name evidence="4" type="ORF">BC6307_04795</name>
</gene>
<dbReference type="CDD" id="cd00438">
    <property type="entry name" value="cupin_RmlC"/>
    <property type="match status" value="1"/>
</dbReference>
<reference evidence="4 5" key="1">
    <citation type="submission" date="2016-12" db="EMBL/GenBank/DDBJ databases">
        <title>The whole genome sequencing and assembly of Bacillus cohnii DSM 6307T strain.</title>
        <authorList>
            <person name="Lee Y.-J."/>
            <person name="Yi H."/>
            <person name="Bahn Y.-S."/>
            <person name="Kim J.F."/>
            <person name="Lee D.-W."/>
        </authorList>
    </citation>
    <scope>NUCLEOTIDE SEQUENCE [LARGE SCALE GENOMIC DNA]</scope>
    <source>
        <strain evidence="4 5">DSM 6307</strain>
    </source>
</reference>
<evidence type="ECO:0000313" key="4">
    <source>
        <dbReference type="EMBL" id="AST90646.1"/>
    </source>
</evidence>
<dbReference type="STRING" id="1314751.GCA_001591425_01725"/>
<feature type="active site" description="Proton donor" evidence="1">
    <location>
        <position position="133"/>
    </location>
</feature>
<sequence length="187" mass="21994">MNVKSNPKFNGVFEIVTQPIMDNRGCFYRCYDEQLLEKYRIKNRWVQENHAYTKKEGVIRGFHFQFPPYSEAKMVRVISGEIYDVFIDLRKDSPTFGKWGGVKLSKSNQKILLIPKGFAHAYCTLKPNTEVVYKVDAPYNPESEGGIRWDDRFLKVDWPIKNPILSEKDKKLDTFQSFVEKHNYLNV</sequence>
<evidence type="ECO:0000256" key="1">
    <source>
        <dbReference type="PIRSR" id="PIRSR600888-1"/>
    </source>
</evidence>
<dbReference type="InterPro" id="IPR011051">
    <property type="entry name" value="RmlC_Cupin_sf"/>
</dbReference>
<name>A0A223KML7_9BACI</name>
<dbReference type="EMBL" id="CP018866">
    <property type="protein sequence ID" value="AST90646.1"/>
    <property type="molecule type" value="Genomic_DNA"/>
</dbReference>
<dbReference type="NCBIfam" id="TIGR01221">
    <property type="entry name" value="rmlC"/>
    <property type="match status" value="1"/>
</dbReference>
<dbReference type="GO" id="GO:0005829">
    <property type="term" value="C:cytosol"/>
    <property type="evidence" value="ECO:0007669"/>
    <property type="project" value="TreeGrafter"/>
</dbReference>
<dbReference type="Gene3D" id="2.60.120.10">
    <property type="entry name" value="Jelly Rolls"/>
    <property type="match status" value="1"/>
</dbReference>
<dbReference type="Pfam" id="PF00908">
    <property type="entry name" value="dTDP_sugar_isom"/>
    <property type="match status" value="1"/>
</dbReference>
<comment type="similarity">
    <text evidence="3">Belongs to the dTDP-4-dehydrorhamnose 3,5-epimerase family.</text>
</comment>
<evidence type="ECO:0000256" key="2">
    <source>
        <dbReference type="PIRSR" id="PIRSR600888-3"/>
    </source>
</evidence>
<comment type="catalytic activity">
    <reaction evidence="3">
        <text>dTDP-4-dehydro-6-deoxy-alpha-D-glucose = dTDP-4-dehydro-beta-L-rhamnose</text>
        <dbReference type="Rhea" id="RHEA:16969"/>
        <dbReference type="ChEBI" id="CHEBI:57649"/>
        <dbReference type="ChEBI" id="CHEBI:62830"/>
        <dbReference type="EC" id="5.1.3.13"/>
    </reaction>
</comment>
<dbReference type="GO" id="GO:0008830">
    <property type="term" value="F:dTDP-4-dehydrorhamnose 3,5-epimerase activity"/>
    <property type="evidence" value="ECO:0007669"/>
    <property type="project" value="UniProtKB-UniRule"/>
</dbReference>
<dbReference type="EC" id="5.1.3.13" evidence="3"/>
<dbReference type="GO" id="GO:0019305">
    <property type="term" value="P:dTDP-rhamnose biosynthetic process"/>
    <property type="evidence" value="ECO:0007669"/>
    <property type="project" value="UniProtKB-UniRule"/>
</dbReference>
<comment type="function">
    <text evidence="3">Catalyzes the epimerization of the C3' and C5'positions of dTDP-6-deoxy-D-xylo-4-hexulose, forming dTDP-6-deoxy-L-lyxo-4-hexulose.</text>
</comment>
<dbReference type="UniPathway" id="UPA00124"/>
<organism evidence="4 5">
    <name type="scientific">Sutcliffiella cohnii</name>
    <dbReference type="NCBI Taxonomy" id="33932"/>
    <lineage>
        <taxon>Bacteria</taxon>
        <taxon>Bacillati</taxon>
        <taxon>Bacillota</taxon>
        <taxon>Bacilli</taxon>
        <taxon>Bacillales</taxon>
        <taxon>Bacillaceae</taxon>
        <taxon>Sutcliffiella</taxon>
    </lineage>
</organism>
<feature type="active site" description="Proton acceptor" evidence="1">
    <location>
        <position position="63"/>
    </location>
</feature>
<dbReference type="GO" id="GO:0000271">
    <property type="term" value="P:polysaccharide biosynthetic process"/>
    <property type="evidence" value="ECO:0007669"/>
    <property type="project" value="TreeGrafter"/>
</dbReference>
<evidence type="ECO:0000256" key="3">
    <source>
        <dbReference type="RuleBase" id="RU364069"/>
    </source>
</evidence>
<dbReference type="PANTHER" id="PTHR21047">
    <property type="entry name" value="DTDP-6-DEOXY-D-GLUCOSE-3,5 EPIMERASE"/>
    <property type="match status" value="1"/>
</dbReference>
<comment type="pathway">
    <text evidence="3">Carbohydrate biosynthesis; dTDP-L-rhamnose biosynthesis.</text>
</comment>
<dbReference type="InterPro" id="IPR000888">
    <property type="entry name" value="RmlC-like"/>
</dbReference>
<dbReference type="Proteomes" id="UP000215224">
    <property type="component" value="Chromosome"/>
</dbReference>
<dbReference type="SUPFAM" id="SSF51182">
    <property type="entry name" value="RmlC-like cupins"/>
    <property type="match status" value="1"/>
</dbReference>
<evidence type="ECO:0000313" key="5">
    <source>
        <dbReference type="Proteomes" id="UP000215224"/>
    </source>
</evidence>
<dbReference type="KEGG" id="bcoh:BC6307_04795"/>